<dbReference type="AlphaFoldDB" id="A0A4Q0VXZ9"/>
<dbReference type="Pfam" id="PF11514">
    <property type="entry name" value="DUF3219"/>
    <property type="match status" value="1"/>
</dbReference>
<sequence length="94" mass="11194">MVEKMILDDTVIQLEEYKEEKEDGLHKLTVRFFVTNENYHEITTLLYKGRFQIKVPERELNFFGNIQQYYTSITNLYVKGQVGEFTVSFSEVQT</sequence>
<evidence type="ECO:0000313" key="2">
    <source>
        <dbReference type="Proteomes" id="UP000290649"/>
    </source>
</evidence>
<organism evidence="1 2">
    <name type="scientific">Anaerobacillus alkaliphilus</name>
    <dbReference type="NCBI Taxonomy" id="1548597"/>
    <lineage>
        <taxon>Bacteria</taxon>
        <taxon>Bacillati</taxon>
        <taxon>Bacillota</taxon>
        <taxon>Bacilli</taxon>
        <taxon>Bacillales</taxon>
        <taxon>Bacillaceae</taxon>
        <taxon>Anaerobacillus</taxon>
    </lineage>
</organism>
<reference evidence="1 2" key="1">
    <citation type="journal article" date="2019" name="Int. J. Syst. Evol. Microbiol.">
        <title>Anaerobacillus alkaliphilus sp. nov., a novel alkaliphilic and moderately halophilic bacterium.</title>
        <authorList>
            <person name="Borsodi A.K."/>
            <person name="Aszalos J.M."/>
            <person name="Bihari P."/>
            <person name="Nagy I."/>
            <person name="Schumann P."/>
            <person name="Sproer C."/>
            <person name="Kovacs A.L."/>
            <person name="Boka K."/>
            <person name="Dobosy P."/>
            <person name="Ovari M."/>
            <person name="Szili-Kovacs T."/>
            <person name="Toth E."/>
        </authorList>
    </citation>
    <scope>NUCLEOTIDE SEQUENCE [LARGE SCALE GENOMIC DNA]</scope>
    <source>
        <strain evidence="1 2">B16-10</strain>
    </source>
</reference>
<comment type="caution">
    <text evidence="1">The sequence shown here is derived from an EMBL/GenBank/DDBJ whole genome shotgun (WGS) entry which is preliminary data.</text>
</comment>
<dbReference type="SUPFAM" id="SSF159173">
    <property type="entry name" value="YkvR-like"/>
    <property type="match status" value="1"/>
</dbReference>
<dbReference type="InterPro" id="IPR021596">
    <property type="entry name" value="DUF3219"/>
</dbReference>
<gene>
    <name evidence="1" type="ORF">DS745_04160</name>
</gene>
<keyword evidence="2" id="KW-1185">Reference proteome</keyword>
<evidence type="ECO:0000313" key="1">
    <source>
        <dbReference type="EMBL" id="RXJ04584.1"/>
    </source>
</evidence>
<dbReference type="Gene3D" id="2.40.30.80">
    <property type="entry name" value="YkvR-like"/>
    <property type="match status" value="1"/>
</dbReference>
<dbReference type="Proteomes" id="UP000290649">
    <property type="component" value="Unassembled WGS sequence"/>
</dbReference>
<dbReference type="InterPro" id="IPR023105">
    <property type="entry name" value="YkvR-like_sf"/>
</dbReference>
<protein>
    <submittedName>
        <fullName evidence="1">DUF3219 family protein</fullName>
    </submittedName>
</protein>
<accession>A0A4Q0VXZ9</accession>
<dbReference type="EMBL" id="QOUX01000001">
    <property type="protein sequence ID" value="RXJ04584.1"/>
    <property type="molecule type" value="Genomic_DNA"/>
</dbReference>
<dbReference type="RefSeq" id="WP_129076941.1">
    <property type="nucleotide sequence ID" value="NZ_QOUX01000001.1"/>
</dbReference>
<name>A0A4Q0VXZ9_9BACI</name>
<proteinExistence type="predicted"/>
<dbReference type="OrthoDB" id="2920197at2"/>